<dbReference type="InterPro" id="IPR013830">
    <property type="entry name" value="SGNH_hydro"/>
</dbReference>
<dbReference type="InterPro" id="IPR050029">
    <property type="entry name" value="AxeA1"/>
</dbReference>
<dbReference type="PANTHER" id="PTHR48081">
    <property type="entry name" value="AB HYDROLASE SUPERFAMILY PROTEIN C4A8.06C"/>
    <property type="match status" value="1"/>
</dbReference>
<dbReference type="GO" id="GO:0046555">
    <property type="term" value="F:acetylxylan esterase activity"/>
    <property type="evidence" value="ECO:0007669"/>
    <property type="project" value="InterPro"/>
</dbReference>
<dbReference type="Gene3D" id="3.40.50.1110">
    <property type="entry name" value="SGNH hydrolase"/>
    <property type="match status" value="1"/>
</dbReference>
<dbReference type="RefSeq" id="WP_091917085.1">
    <property type="nucleotide sequence ID" value="NZ_FOIQ01000007.1"/>
</dbReference>
<dbReference type="InterPro" id="IPR049492">
    <property type="entry name" value="BD-FAE-like_dom"/>
</dbReference>
<dbReference type="Pfam" id="PF13472">
    <property type="entry name" value="Lipase_GDSL_2"/>
    <property type="match status" value="1"/>
</dbReference>
<name>A0A1I0QL02_9BACT</name>
<dbReference type="PANTHER" id="PTHR48081:SF6">
    <property type="entry name" value="PEPTIDASE S9 PROLYL OLIGOPEPTIDASE CATALYTIC DOMAIN-CONTAINING PROTEIN"/>
    <property type="match status" value="1"/>
</dbReference>
<keyword evidence="2" id="KW-0732">Signal</keyword>
<dbReference type="InterPro" id="IPR029058">
    <property type="entry name" value="AB_hydrolase_fold"/>
</dbReference>
<accession>A0A1I0QL02</accession>
<dbReference type="EMBL" id="FOIQ01000007">
    <property type="protein sequence ID" value="SEW27690.1"/>
    <property type="molecule type" value="Genomic_DNA"/>
</dbReference>
<feature type="chain" id="PRO_5011726911" evidence="2">
    <location>
        <begin position="20"/>
        <end position="480"/>
    </location>
</feature>
<evidence type="ECO:0000259" key="4">
    <source>
        <dbReference type="Pfam" id="PF20434"/>
    </source>
</evidence>
<sequence length="480" mass="53177">MNRKLMFFVLSLVAMAMQAQTARKFTIDLTDDGKAQMVAFLPENPSGRAIVAVPGGGYSVLSNSHEGYLASEWVNKRGISYFVVNYRLPNGDRTIPMGDVQKGIRIVRDSAAIWGINPHDVGIMGFSAGGHLASVVSTLSDYDSRPDFSILFYPVISMDERVSHKWSCINFLGEEGHKDPELVKQYSTQNAVRRHLTPPAVIITSNDDRVVPPVTNGIAYYSAMRNAGNDCSLFVYPSGDHGFGFGTWFKYHDQMLSDLGRWLDHLQTPSTDAVKVACIGNSITDGHGIDMASVFGYPAQLQKILGKDYWVKNFGVGARTMLNKGDYPYMNELAWKDAQAFDPDIVVIKLGTNDSKPENWQYGAEFKKDLQQMITTLRPDLAQPVKKKGKKVAVLPARPQIYLCTPIPAFKPSWNISDSVIVNNIIPIQQEVAKQYGLQVIDLHTLFAEDGDKMLGDGIHPNEKGARRMAEIIAGAIKEK</sequence>
<feature type="domain" description="SGNH hydrolase-type esterase" evidence="3">
    <location>
        <begin position="278"/>
        <end position="468"/>
    </location>
</feature>
<proteinExistence type="predicted"/>
<evidence type="ECO:0000256" key="1">
    <source>
        <dbReference type="ARBA" id="ARBA00022801"/>
    </source>
</evidence>
<reference evidence="5 6" key="1">
    <citation type="submission" date="2016-10" db="EMBL/GenBank/DDBJ databases">
        <authorList>
            <person name="de Groot N.N."/>
        </authorList>
    </citation>
    <scope>NUCLEOTIDE SEQUENCE [LARGE SCALE GENOMIC DNA]</scope>
    <source>
        <strain evidence="5 6">TC2-24</strain>
    </source>
</reference>
<dbReference type="Proteomes" id="UP000199373">
    <property type="component" value="Unassembled WGS sequence"/>
</dbReference>
<dbReference type="Gene3D" id="3.40.50.1820">
    <property type="entry name" value="alpha/beta hydrolase"/>
    <property type="match status" value="1"/>
</dbReference>
<evidence type="ECO:0000256" key="2">
    <source>
        <dbReference type="SAM" id="SignalP"/>
    </source>
</evidence>
<evidence type="ECO:0000259" key="3">
    <source>
        <dbReference type="Pfam" id="PF13472"/>
    </source>
</evidence>
<gene>
    <name evidence="5" type="ORF">SAMN04487850_2506</name>
</gene>
<keyword evidence="1" id="KW-0378">Hydrolase</keyword>
<dbReference type="InterPro" id="IPR036514">
    <property type="entry name" value="SGNH_hydro_sf"/>
</dbReference>
<dbReference type="SUPFAM" id="SSF52266">
    <property type="entry name" value="SGNH hydrolase"/>
    <property type="match status" value="1"/>
</dbReference>
<evidence type="ECO:0000313" key="5">
    <source>
        <dbReference type="EMBL" id="SEW27690.1"/>
    </source>
</evidence>
<dbReference type="Pfam" id="PF20434">
    <property type="entry name" value="BD-FAE"/>
    <property type="match status" value="1"/>
</dbReference>
<evidence type="ECO:0000313" key="6">
    <source>
        <dbReference type="Proteomes" id="UP000199373"/>
    </source>
</evidence>
<dbReference type="AlphaFoldDB" id="A0A1I0QL02"/>
<keyword evidence="6" id="KW-1185">Reference proteome</keyword>
<protein>
    <submittedName>
        <fullName evidence="5">Acetyl esterase/lipase</fullName>
    </submittedName>
</protein>
<feature type="signal peptide" evidence="2">
    <location>
        <begin position="1"/>
        <end position="19"/>
    </location>
</feature>
<feature type="domain" description="BD-FAE-like" evidence="4">
    <location>
        <begin position="48"/>
        <end position="213"/>
    </location>
</feature>
<dbReference type="InterPro" id="IPR050300">
    <property type="entry name" value="GDXG_lipolytic_enzyme"/>
</dbReference>
<organism evidence="5 6">
    <name type="scientific">Prevotella aff. ruminicola Tc2-24</name>
    <dbReference type="NCBI Taxonomy" id="81582"/>
    <lineage>
        <taxon>Bacteria</taxon>
        <taxon>Pseudomonadati</taxon>
        <taxon>Bacteroidota</taxon>
        <taxon>Bacteroidia</taxon>
        <taxon>Bacteroidales</taxon>
        <taxon>Prevotellaceae</taxon>
        <taxon>Prevotella</taxon>
    </lineage>
</organism>
<dbReference type="SUPFAM" id="SSF53474">
    <property type="entry name" value="alpha/beta-Hydrolases"/>
    <property type="match status" value="1"/>
</dbReference>
<dbReference type="NCBIfam" id="NF042968">
    <property type="entry name" value="AcxylEst_AxeA1"/>
    <property type="match status" value="1"/>
</dbReference>